<dbReference type="Gene3D" id="2.60.40.760">
    <property type="entry name" value="Expansin, cellulose-binding-like domain"/>
    <property type="match status" value="1"/>
</dbReference>
<name>A0A1U8QA72_NELNU</name>
<evidence type="ECO:0000256" key="3">
    <source>
        <dbReference type="RuleBase" id="RU003460"/>
    </source>
</evidence>
<dbReference type="InterPro" id="IPR005795">
    <property type="entry name" value="LolPI"/>
</dbReference>
<dbReference type="InterPro" id="IPR036749">
    <property type="entry name" value="Expansin_CBD_sf"/>
</dbReference>
<dbReference type="InterPro" id="IPR007118">
    <property type="entry name" value="Expan_Lol_pI"/>
</dbReference>
<evidence type="ECO:0000313" key="4">
    <source>
        <dbReference type="Proteomes" id="UP000189703"/>
    </source>
</evidence>
<dbReference type="AlphaFoldDB" id="A0A1U8QA72"/>
<sequence length="269" mass="28582">MASILGQAFSFLFFAVALFSHLQFCSCSNRLLNATLANSGWSPAVATWYGSPTGFGSDGGACGYGNSVGQAPFSSMISAGGPSIFKNGKGCGICYQVKCTNNAACSGKPVKVVITDECKGGPCDSDPVHFDLSGTAFGAMAISGKGDQLRNAGRLQVQYQRVQCNYPGVSVAFHVDSGSNGYYFATVIEFENGDGDLAAVDLQESSRPGTWLSMKQSWGAVWRLDAGFKLQAPFSLRLKTIESGKTLVATNVIPKDWKPNVTYRSHVNF</sequence>
<reference evidence="5" key="1">
    <citation type="submission" date="2025-08" db="UniProtKB">
        <authorList>
            <consortium name="RefSeq"/>
        </authorList>
    </citation>
    <scope>IDENTIFICATION</scope>
</reference>
<dbReference type="PANTHER" id="PTHR31692">
    <property type="entry name" value="EXPANSIN-B3"/>
    <property type="match status" value="1"/>
</dbReference>
<dbReference type="PROSITE" id="PS50843">
    <property type="entry name" value="EXPANSIN_CBD"/>
    <property type="match status" value="1"/>
</dbReference>
<dbReference type="Pfam" id="PF01357">
    <property type="entry name" value="Expansin_C"/>
    <property type="match status" value="1"/>
</dbReference>
<comment type="similarity">
    <text evidence="3">Belongs to the expansin family.</text>
</comment>
<dbReference type="PRINTS" id="PR01225">
    <property type="entry name" value="EXPANSNFAMLY"/>
</dbReference>
<dbReference type="GO" id="GO:0005576">
    <property type="term" value="C:extracellular region"/>
    <property type="evidence" value="ECO:0007669"/>
    <property type="project" value="UniProtKB-SubCell"/>
</dbReference>
<gene>
    <name evidence="5" type="primary">LOC104610422</name>
</gene>
<dbReference type="PRINTS" id="PR00829">
    <property type="entry name" value="LOLP1ALLERGN"/>
</dbReference>
<evidence type="ECO:0000256" key="2">
    <source>
        <dbReference type="ARBA" id="ARBA00022525"/>
    </source>
</evidence>
<dbReference type="PROSITE" id="PS50842">
    <property type="entry name" value="EXPANSIN_EG45"/>
    <property type="match status" value="1"/>
</dbReference>
<dbReference type="InterPro" id="IPR007112">
    <property type="entry name" value="Expansin/allergen_DPBB_dom"/>
</dbReference>
<dbReference type="OMA" id="FRRVECN"/>
<dbReference type="SMART" id="SM00837">
    <property type="entry name" value="DPBB_1"/>
    <property type="match status" value="1"/>
</dbReference>
<dbReference type="eggNOG" id="KOG1786">
    <property type="taxonomic scope" value="Eukaryota"/>
</dbReference>
<dbReference type="InterPro" id="IPR009009">
    <property type="entry name" value="RlpA-like_DPBB"/>
</dbReference>
<dbReference type="Proteomes" id="UP000189703">
    <property type="component" value="Unplaced"/>
</dbReference>
<dbReference type="Gene3D" id="2.40.40.10">
    <property type="entry name" value="RlpA-like domain"/>
    <property type="match status" value="1"/>
</dbReference>
<dbReference type="InterPro" id="IPR036908">
    <property type="entry name" value="RlpA-like_sf"/>
</dbReference>
<dbReference type="SUPFAM" id="SSF49590">
    <property type="entry name" value="PHL pollen allergen"/>
    <property type="match status" value="1"/>
</dbReference>
<keyword evidence="2" id="KW-0964">Secreted</keyword>
<dbReference type="SMR" id="A0A1U8QA72"/>
<dbReference type="SUPFAM" id="SSF50685">
    <property type="entry name" value="Barwin-like endoglucanases"/>
    <property type="match status" value="1"/>
</dbReference>
<accession>A0A1U8QA72</accession>
<dbReference type="InterPro" id="IPR007117">
    <property type="entry name" value="Expansin_CBD"/>
</dbReference>
<dbReference type="CDD" id="cd22275">
    <property type="entry name" value="DPBB_EXPB_N"/>
    <property type="match status" value="1"/>
</dbReference>
<evidence type="ECO:0000313" key="5">
    <source>
        <dbReference type="RefSeq" id="XP_019055472.1"/>
    </source>
</evidence>
<dbReference type="PANTHER" id="PTHR31692:SF56">
    <property type="entry name" value="EXPANSIN-B2-RELATED"/>
    <property type="match status" value="1"/>
</dbReference>
<dbReference type="RefSeq" id="XP_019055472.1">
    <property type="nucleotide sequence ID" value="XM_019199927.1"/>
</dbReference>
<protein>
    <submittedName>
        <fullName evidence="5">Expansin-B15-like</fullName>
    </submittedName>
</protein>
<dbReference type="KEGG" id="nnu:104610422"/>
<evidence type="ECO:0000256" key="1">
    <source>
        <dbReference type="ARBA" id="ARBA00004613"/>
    </source>
</evidence>
<organism evidence="4 5">
    <name type="scientific">Nelumbo nucifera</name>
    <name type="common">Sacred lotus</name>
    <dbReference type="NCBI Taxonomy" id="4432"/>
    <lineage>
        <taxon>Eukaryota</taxon>
        <taxon>Viridiplantae</taxon>
        <taxon>Streptophyta</taxon>
        <taxon>Embryophyta</taxon>
        <taxon>Tracheophyta</taxon>
        <taxon>Spermatophyta</taxon>
        <taxon>Magnoliopsida</taxon>
        <taxon>Proteales</taxon>
        <taxon>Nelumbonaceae</taxon>
        <taxon>Nelumbo</taxon>
    </lineage>
</organism>
<dbReference type="GeneID" id="104610422"/>
<dbReference type="Pfam" id="PF03330">
    <property type="entry name" value="DPBB_1"/>
    <property type="match status" value="1"/>
</dbReference>
<comment type="subcellular location">
    <subcellularLocation>
        <location evidence="1">Secreted</location>
    </subcellularLocation>
</comment>
<keyword evidence="4" id="KW-1185">Reference proteome</keyword>
<proteinExistence type="inferred from homology"/>
<dbReference type="OrthoDB" id="406505at2759"/>